<dbReference type="PANTHER" id="PTHR45689:SF5">
    <property type="entry name" value="I[[H]] CHANNEL, ISOFORM E"/>
    <property type="match status" value="1"/>
</dbReference>
<dbReference type="InterPro" id="IPR000595">
    <property type="entry name" value="cNMP-bd_dom"/>
</dbReference>
<feature type="domain" description="Cyclic nucleotide-binding" evidence="2">
    <location>
        <begin position="539"/>
        <end position="604"/>
    </location>
</feature>
<accession>A0A8S1MPL4</accession>
<evidence type="ECO:0000259" key="2">
    <source>
        <dbReference type="PROSITE" id="PS50042"/>
    </source>
</evidence>
<feature type="transmembrane region" description="Helical" evidence="1">
    <location>
        <begin position="395"/>
        <end position="420"/>
    </location>
</feature>
<dbReference type="PANTHER" id="PTHR45689">
    <property type="entry name" value="I[[H]] CHANNEL, ISOFORM E"/>
    <property type="match status" value="1"/>
</dbReference>
<feature type="transmembrane region" description="Helical" evidence="1">
    <location>
        <begin position="219"/>
        <end position="238"/>
    </location>
</feature>
<dbReference type="SMART" id="SM00100">
    <property type="entry name" value="cNMP"/>
    <property type="match status" value="1"/>
</dbReference>
<dbReference type="GO" id="GO:0005249">
    <property type="term" value="F:voltage-gated potassium channel activity"/>
    <property type="evidence" value="ECO:0007669"/>
    <property type="project" value="TreeGrafter"/>
</dbReference>
<dbReference type="CDD" id="cd00038">
    <property type="entry name" value="CAP_ED"/>
    <property type="match status" value="1"/>
</dbReference>
<dbReference type="GO" id="GO:0098855">
    <property type="term" value="C:HCN channel complex"/>
    <property type="evidence" value="ECO:0007669"/>
    <property type="project" value="TreeGrafter"/>
</dbReference>
<sequence>MYIDSIQESDSRISENVQCIGPYIQQQSTRQYQKRQYSLTSMPSDPIDDINQKQNDQIISDQRKLKFIKQKESLRRFQTKNHNSPILSKQVTKKPNGNIHQQVSHSVFAAETQMKKFLGLLLKNRYIKKFAQNLFLKSYVLPNSKKNLLLTECYLQENQFQNELDKKSQKISGYLFQPGSNLIIVFDTYIILIYLFSLWLSPFLTSFIPDHDEIAQTSILIILGLALEIFISFNRALIIQGEIIEDRKTIIKQYVTQQLFYDILMISIWILYFLQFYRIYVVNEILGILSSLVTIKKLAKNYFGYIEYLYLKGGVNSLVDLITLIILICFYAHFMASIWHYIGSLNNLFENTWLIKYNIIDQSIWHRYNYSFYWATVTMVTIGYGDITPQNQIEIIFSSIMILISSCVYAYLMNSIGILVKHMNDTKFKYRKQMAIVSSYMRKNNVNPQIQARVKNFLQLNIQNDKNENTEELESLFQTFPQSLKADMLNNIQNNLINKIMFLKQNFSKKCLKQLSKKLIRFQAVPEDCIYKQNDQNEKNLYFLIEGSVELQEERTKKSLQILKKGDCFGEYQFFTGFPPKVSVISKGYSEICKISRDNLLEQLTKFQKDAERFHHIKDSILFENSFFKIFLQCHLCGQYNHQIIDCGMLQYKPDLEQRLKKSFYNSKQNRSQWIRKQLKCNSLIAQSIVAESIQTYQQVIEEQNVQNEKIDTIGEQDQTQTKLIVQDTQENIVQKSQNKIIMSQQQSLQDTKQFLSGSFQKYSKNLKQNTIQIIERNSFMELQQQPQVLKQKSDESYFESYFESLSIPLLFHQNNIDQMQNYRYYYSGHNSTDIIKMYNNIQNNKYKGQSALNELKKLYNKYTFNQSLINILIKTKKI</sequence>
<dbReference type="GO" id="GO:0003254">
    <property type="term" value="P:regulation of membrane depolarization"/>
    <property type="evidence" value="ECO:0007669"/>
    <property type="project" value="TreeGrafter"/>
</dbReference>
<dbReference type="PROSITE" id="PS50042">
    <property type="entry name" value="CNMP_BINDING_3"/>
    <property type="match status" value="1"/>
</dbReference>
<feature type="transmembrane region" description="Helical" evidence="1">
    <location>
        <begin position="259"/>
        <end position="279"/>
    </location>
</feature>
<feature type="transmembrane region" description="Helical" evidence="1">
    <location>
        <begin position="174"/>
        <end position="199"/>
    </location>
</feature>
<evidence type="ECO:0000313" key="4">
    <source>
        <dbReference type="Proteomes" id="UP000688137"/>
    </source>
</evidence>
<proteinExistence type="predicted"/>
<dbReference type="Proteomes" id="UP000688137">
    <property type="component" value="Unassembled WGS sequence"/>
</dbReference>
<protein>
    <recommendedName>
        <fullName evidence="2">Cyclic nucleotide-binding domain-containing protein</fullName>
    </recommendedName>
</protein>
<gene>
    <name evidence="3" type="ORF">PPRIM_AZ9-3.1.T0600214</name>
</gene>
<dbReference type="Pfam" id="PF00027">
    <property type="entry name" value="cNMP_binding"/>
    <property type="match status" value="1"/>
</dbReference>
<dbReference type="OMA" id="MASIWHY"/>
<dbReference type="InterPro" id="IPR051413">
    <property type="entry name" value="K/Na_HCN_channel"/>
</dbReference>
<evidence type="ECO:0000256" key="1">
    <source>
        <dbReference type="SAM" id="Phobius"/>
    </source>
</evidence>
<reference evidence="3" key="1">
    <citation type="submission" date="2021-01" db="EMBL/GenBank/DDBJ databases">
        <authorList>
            <consortium name="Genoscope - CEA"/>
            <person name="William W."/>
        </authorList>
    </citation>
    <scope>NUCLEOTIDE SEQUENCE</scope>
</reference>
<organism evidence="3 4">
    <name type="scientific">Paramecium primaurelia</name>
    <dbReference type="NCBI Taxonomy" id="5886"/>
    <lineage>
        <taxon>Eukaryota</taxon>
        <taxon>Sar</taxon>
        <taxon>Alveolata</taxon>
        <taxon>Ciliophora</taxon>
        <taxon>Intramacronucleata</taxon>
        <taxon>Oligohymenophorea</taxon>
        <taxon>Peniculida</taxon>
        <taxon>Parameciidae</taxon>
        <taxon>Paramecium</taxon>
    </lineage>
</organism>
<dbReference type="Pfam" id="PF07885">
    <property type="entry name" value="Ion_trans_2"/>
    <property type="match status" value="1"/>
</dbReference>
<keyword evidence="1" id="KW-0472">Membrane</keyword>
<name>A0A8S1MPL4_PARPR</name>
<feature type="transmembrane region" description="Helical" evidence="1">
    <location>
        <begin position="318"/>
        <end position="342"/>
    </location>
</feature>
<keyword evidence="1" id="KW-1133">Transmembrane helix</keyword>
<dbReference type="GO" id="GO:0035725">
    <property type="term" value="P:sodium ion transmembrane transport"/>
    <property type="evidence" value="ECO:0007669"/>
    <property type="project" value="TreeGrafter"/>
</dbReference>
<keyword evidence="4" id="KW-1185">Reference proteome</keyword>
<comment type="caution">
    <text evidence="3">The sequence shown here is derived from an EMBL/GenBank/DDBJ whole genome shotgun (WGS) entry which is preliminary data.</text>
</comment>
<evidence type="ECO:0000313" key="3">
    <source>
        <dbReference type="EMBL" id="CAD8078715.1"/>
    </source>
</evidence>
<keyword evidence="1" id="KW-0812">Transmembrane</keyword>
<dbReference type="EMBL" id="CAJJDM010000061">
    <property type="protein sequence ID" value="CAD8078715.1"/>
    <property type="molecule type" value="Genomic_DNA"/>
</dbReference>
<dbReference type="AlphaFoldDB" id="A0A8S1MPL4"/>
<dbReference type="InterPro" id="IPR013099">
    <property type="entry name" value="K_chnl_dom"/>
</dbReference>